<accession>A0A1V0U8T1</accession>
<dbReference type="InterPro" id="IPR016791">
    <property type="entry name" value="Polyketide_synth_GrhN/RubW_prd"/>
</dbReference>
<evidence type="ECO:0000313" key="2">
    <source>
        <dbReference type="EMBL" id="ARF61633.1"/>
    </source>
</evidence>
<dbReference type="OrthoDB" id="3292498at2"/>
<gene>
    <name evidence="2" type="ORF">B1H20_09620</name>
</gene>
<dbReference type="Proteomes" id="UP000192445">
    <property type="component" value="Chromosome"/>
</dbReference>
<dbReference type="STRING" id="1935.B1H20_09620"/>
<name>A0A1V0U8T1_STRVN</name>
<feature type="region of interest" description="Disordered" evidence="1">
    <location>
        <begin position="1"/>
        <end position="26"/>
    </location>
</feature>
<dbReference type="InterPro" id="IPR012349">
    <property type="entry name" value="Split_barrel_FMN-bd"/>
</dbReference>
<dbReference type="Gene3D" id="2.30.110.10">
    <property type="entry name" value="Electron Transport, Fmn-binding Protein, Chain A"/>
    <property type="match status" value="1"/>
</dbReference>
<feature type="compositionally biased region" description="Gly residues" evidence="1">
    <location>
        <begin position="1"/>
        <end position="18"/>
    </location>
</feature>
<dbReference type="EMBL" id="CP020570">
    <property type="protein sequence ID" value="ARF61633.1"/>
    <property type="molecule type" value="Genomic_DNA"/>
</dbReference>
<evidence type="ECO:0000313" key="3">
    <source>
        <dbReference type="Proteomes" id="UP000192445"/>
    </source>
</evidence>
<dbReference type="RefSeq" id="WP_053607030.1">
    <property type="nucleotide sequence ID" value="NZ_CP020570.1"/>
</dbReference>
<dbReference type="KEGG" id="svu:B1H20_09620"/>
<proteinExistence type="predicted"/>
<protein>
    <submittedName>
        <fullName evidence="2">Uncharacterized protein</fullName>
    </submittedName>
</protein>
<organism evidence="2 3">
    <name type="scientific">Streptomyces violaceoruber</name>
    <dbReference type="NCBI Taxonomy" id="1935"/>
    <lineage>
        <taxon>Bacteria</taxon>
        <taxon>Bacillati</taxon>
        <taxon>Actinomycetota</taxon>
        <taxon>Actinomycetes</taxon>
        <taxon>Kitasatosporales</taxon>
        <taxon>Streptomycetaceae</taxon>
        <taxon>Streptomyces</taxon>
        <taxon>Streptomyces violaceoruber group</taxon>
    </lineage>
</organism>
<evidence type="ECO:0000256" key="1">
    <source>
        <dbReference type="SAM" id="MobiDB-lite"/>
    </source>
</evidence>
<reference evidence="2 3" key="1">
    <citation type="submission" date="2017-03" db="EMBL/GenBank/DDBJ databases">
        <title>Complete Genome Sequence of a natural compounds producer, Streptomyces violaceus S21.</title>
        <authorList>
            <person name="Zhong C."/>
            <person name="Zhao Z."/>
            <person name="Fu J."/>
            <person name="Zong G."/>
            <person name="Qin R."/>
            <person name="Cao G."/>
        </authorList>
    </citation>
    <scope>NUCLEOTIDE SEQUENCE [LARGE SCALE GENOMIC DNA]</scope>
    <source>
        <strain evidence="2 3">S21</strain>
    </source>
</reference>
<sequence length="193" mass="19741">MSAGTGTGGRAATGGGTGRSADAGTGLPVISRVLPPVVERAAANARMVALLTGPEPGPVAEHLALLHFTGRRSGAAHTVPAGLHRVGGGLFVATGSSWRHNFAGGAPGEITWRGNRSPVRFTLVTDGERTACGYHELYERYGPEAAQRRLGITVDAAATPTPADFRAAVTGIPLALVAVDLLTASVTNERTSR</sequence>
<dbReference type="PIRSF" id="PIRSF021513">
    <property type="entry name" value="GrhN_RubW_prd"/>
    <property type="match status" value="1"/>
</dbReference>
<dbReference type="AlphaFoldDB" id="A0A1V0U8T1"/>